<evidence type="ECO:0000313" key="3">
    <source>
        <dbReference type="EMBL" id="CAI9924065.1"/>
    </source>
</evidence>
<dbReference type="Pfam" id="PF04231">
    <property type="entry name" value="Endonuclease_1"/>
    <property type="match status" value="1"/>
</dbReference>
<dbReference type="AlphaFoldDB" id="A0AA86NQ94"/>
<dbReference type="EMBL" id="CAXDID020000093">
    <property type="protein sequence ID" value="CAL6023325.1"/>
    <property type="molecule type" value="Genomic_DNA"/>
</dbReference>
<dbReference type="InterPro" id="IPR007346">
    <property type="entry name" value="Endonuclease-I"/>
</dbReference>
<dbReference type="PANTHER" id="PTHR33607:SF2">
    <property type="entry name" value="ENDONUCLEASE-1"/>
    <property type="match status" value="1"/>
</dbReference>
<dbReference type="SUPFAM" id="SSF54060">
    <property type="entry name" value="His-Me finger endonucleases"/>
    <property type="match status" value="1"/>
</dbReference>
<dbReference type="GO" id="GO:0016787">
    <property type="term" value="F:hydrolase activity"/>
    <property type="evidence" value="ECO:0007669"/>
    <property type="project" value="UniProtKB-KW"/>
</dbReference>
<reference evidence="4 5" key="2">
    <citation type="submission" date="2024-07" db="EMBL/GenBank/DDBJ databases">
        <authorList>
            <person name="Akdeniz Z."/>
        </authorList>
    </citation>
    <scope>NUCLEOTIDE SEQUENCE [LARGE SCALE GENOMIC DNA]</scope>
</reference>
<evidence type="ECO:0000313" key="4">
    <source>
        <dbReference type="EMBL" id="CAL6023325.1"/>
    </source>
</evidence>
<proteinExistence type="predicted"/>
<keyword evidence="5" id="KW-1185">Reference proteome</keyword>
<dbReference type="Proteomes" id="UP001642409">
    <property type="component" value="Unassembled WGS sequence"/>
</dbReference>
<dbReference type="PANTHER" id="PTHR33607">
    <property type="entry name" value="ENDONUCLEASE-1"/>
    <property type="match status" value="1"/>
</dbReference>
<evidence type="ECO:0000256" key="2">
    <source>
        <dbReference type="ARBA" id="ARBA00022801"/>
    </source>
</evidence>
<evidence type="ECO:0000256" key="1">
    <source>
        <dbReference type="ARBA" id="ARBA00022722"/>
    </source>
</evidence>
<sequence length="250" mass="29081">MFVTLVISELFPGKFGQELRELLYNYTIMGHQTLGYSRARQELFGYIYNDPADPADYCVYSGSRMPCTYDSMDSNCNSQLSCEHLVPDMFYFKKDPMFSDIHHLRPTWNFVNELRDEQPFAEIDQSKVSIYVGDNFSTDNQKPEDSENWSAFNTIYSFMPRDAQKGDTARAVAYFYTRYPTQAGAITKTFVTVDDMISWDEKFEPSELQHAQYLRAVEVQGNKNPFQEERGLVARAYCDMSKNYPCSKYQ</sequence>
<evidence type="ECO:0000313" key="5">
    <source>
        <dbReference type="Proteomes" id="UP001642409"/>
    </source>
</evidence>
<accession>A0AA86NQ94</accession>
<keyword evidence="1" id="KW-0540">Nuclease</keyword>
<protein>
    <submittedName>
        <fullName evidence="3">Extracellular nuclease</fullName>
    </submittedName>
    <submittedName>
        <fullName evidence="4">Extracellular_nuclease</fullName>
    </submittedName>
</protein>
<gene>
    <name evidence="3" type="ORF">HINF_LOCUS11710</name>
    <name evidence="4" type="ORF">HINF_LOCUS29078</name>
</gene>
<dbReference type="GO" id="GO:0004518">
    <property type="term" value="F:nuclease activity"/>
    <property type="evidence" value="ECO:0007669"/>
    <property type="project" value="UniProtKB-KW"/>
</dbReference>
<comment type="caution">
    <text evidence="3">The sequence shown here is derived from an EMBL/GenBank/DDBJ whole genome shotgun (WGS) entry which is preliminary data.</text>
</comment>
<dbReference type="InterPro" id="IPR044925">
    <property type="entry name" value="His-Me_finger_sf"/>
</dbReference>
<dbReference type="EMBL" id="CATOUU010000302">
    <property type="protein sequence ID" value="CAI9924065.1"/>
    <property type="molecule type" value="Genomic_DNA"/>
</dbReference>
<organism evidence="3">
    <name type="scientific">Hexamita inflata</name>
    <dbReference type="NCBI Taxonomy" id="28002"/>
    <lineage>
        <taxon>Eukaryota</taxon>
        <taxon>Metamonada</taxon>
        <taxon>Diplomonadida</taxon>
        <taxon>Hexamitidae</taxon>
        <taxon>Hexamitinae</taxon>
        <taxon>Hexamita</taxon>
    </lineage>
</organism>
<reference evidence="3" key="1">
    <citation type="submission" date="2023-06" db="EMBL/GenBank/DDBJ databases">
        <authorList>
            <person name="Kurt Z."/>
        </authorList>
    </citation>
    <scope>NUCLEOTIDE SEQUENCE</scope>
</reference>
<name>A0AA86NQ94_9EUKA</name>
<keyword evidence="2" id="KW-0378">Hydrolase</keyword>